<evidence type="ECO:0000313" key="4">
    <source>
        <dbReference type="Proteomes" id="UP000000305"/>
    </source>
</evidence>
<dbReference type="EMBL" id="GL732577">
    <property type="protein sequence ID" value="EFX75194.1"/>
    <property type="molecule type" value="Genomic_DNA"/>
</dbReference>
<accession>E9GZ98</accession>
<feature type="chain" id="PRO_5003241388" evidence="2">
    <location>
        <begin position="22"/>
        <end position="156"/>
    </location>
</feature>
<dbReference type="AlphaFoldDB" id="E9GZ98"/>
<organism evidence="3 4">
    <name type="scientific">Daphnia pulex</name>
    <name type="common">Water flea</name>
    <dbReference type="NCBI Taxonomy" id="6669"/>
    <lineage>
        <taxon>Eukaryota</taxon>
        <taxon>Metazoa</taxon>
        <taxon>Ecdysozoa</taxon>
        <taxon>Arthropoda</taxon>
        <taxon>Crustacea</taxon>
        <taxon>Branchiopoda</taxon>
        <taxon>Diplostraca</taxon>
        <taxon>Cladocera</taxon>
        <taxon>Anomopoda</taxon>
        <taxon>Daphniidae</taxon>
        <taxon>Daphnia</taxon>
    </lineage>
</organism>
<evidence type="ECO:0000313" key="3">
    <source>
        <dbReference type="EMBL" id="EFX75194.1"/>
    </source>
</evidence>
<proteinExistence type="predicted"/>
<sequence>MWRYLVSCLVFISFICTPSNQSPQSSFFGWPLSETKETDSQATSNTPTPNKDVSQSSQLPAKDKLDGFEVVSPKPEILTNLPENVNSTSFNAPTLLQKDNLTSGLTNYLSDEISSFLTTSVVFLGAALGRDGCDLKAACLAGTLVPHVQGRDIAVV</sequence>
<evidence type="ECO:0000256" key="1">
    <source>
        <dbReference type="SAM" id="MobiDB-lite"/>
    </source>
</evidence>
<reference evidence="3 4" key="1">
    <citation type="journal article" date="2011" name="Science">
        <title>The ecoresponsive genome of Daphnia pulex.</title>
        <authorList>
            <person name="Colbourne J.K."/>
            <person name="Pfrender M.E."/>
            <person name="Gilbert D."/>
            <person name="Thomas W.K."/>
            <person name="Tucker A."/>
            <person name="Oakley T.H."/>
            <person name="Tokishita S."/>
            <person name="Aerts A."/>
            <person name="Arnold G.J."/>
            <person name="Basu M.K."/>
            <person name="Bauer D.J."/>
            <person name="Caceres C.E."/>
            <person name="Carmel L."/>
            <person name="Casola C."/>
            <person name="Choi J.H."/>
            <person name="Detter J.C."/>
            <person name="Dong Q."/>
            <person name="Dusheyko S."/>
            <person name="Eads B.D."/>
            <person name="Frohlich T."/>
            <person name="Geiler-Samerotte K.A."/>
            <person name="Gerlach D."/>
            <person name="Hatcher P."/>
            <person name="Jogdeo S."/>
            <person name="Krijgsveld J."/>
            <person name="Kriventseva E.V."/>
            <person name="Kultz D."/>
            <person name="Laforsch C."/>
            <person name="Lindquist E."/>
            <person name="Lopez J."/>
            <person name="Manak J.R."/>
            <person name="Muller J."/>
            <person name="Pangilinan J."/>
            <person name="Patwardhan R.P."/>
            <person name="Pitluck S."/>
            <person name="Pritham E.J."/>
            <person name="Rechtsteiner A."/>
            <person name="Rho M."/>
            <person name="Rogozin I.B."/>
            <person name="Sakarya O."/>
            <person name="Salamov A."/>
            <person name="Schaack S."/>
            <person name="Shapiro H."/>
            <person name="Shiga Y."/>
            <person name="Skalitzky C."/>
            <person name="Smith Z."/>
            <person name="Souvorov A."/>
            <person name="Sung W."/>
            <person name="Tang Z."/>
            <person name="Tsuchiya D."/>
            <person name="Tu H."/>
            <person name="Vos H."/>
            <person name="Wang M."/>
            <person name="Wolf Y.I."/>
            <person name="Yamagata H."/>
            <person name="Yamada T."/>
            <person name="Ye Y."/>
            <person name="Shaw J.R."/>
            <person name="Andrews J."/>
            <person name="Crease T.J."/>
            <person name="Tang H."/>
            <person name="Lucas S.M."/>
            <person name="Robertson H.M."/>
            <person name="Bork P."/>
            <person name="Koonin E.V."/>
            <person name="Zdobnov E.M."/>
            <person name="Grigoriev I.V."/>
            <person name="Lynch M."/>
            <person name="Boore J.L."/>
        </authorList>
    </citation>
    <scope>NUCLEOTIDE SEQUENCE [LARGE SCALE GENOMIC DNA]</scope>
</reference>
<dbReference type="HOGENOM" id="CLU_1688541_0_0_1"/>
<keyword evidence="2" id="KW-0732">Signal</keyword>
<protein>
    <submittedName>
        <fullName evidence="3">Uncharacterized protein</fullName>
    </submittedName>
</protein>
<dbReference type="Proteomes" id="UP000000305">
    <property type="component" value="Unassembled WGS sequence"/>
</dbReference>
<feature type="region of interest" description="Disordered" evidence="1">
    <location>
        <begin position="37"/>
        <end position="61"/>
    </location>
</feature>
<dbReference type="KEGG" id="dpx:DAPPUDRAFT_108140"/>
<dbReference type="OrthoDB" id="6345106at2759"/>
<gene>
    <name evidence="3" type="ORF">DAPPUDRAFT_108140</name>
</gene>
<name>E9GZ98_DAPPU</name>
<feature type="compositionally biased region" description="Polar residues" evidence="1">
    <location>
        <begin position="40"/>
        <end position="59"/>
    </location>
</feature>
<feature type="signal peptide" evidence="2">
    <location>
        <begin position="1"/>
        <end position="21"/>
    </location>
</feature>
<keyword evidence="4" id="KW-1185">Reference proteome</keyword>
<evidence type="ECO:0000256" key="2">
    <source>
        <dbReference type="SAM" id="SignalP"/>
    </source>
</evidence>
<dbReference type="InParanoid" id="E9GZ98"/>